<dbReference type="SMART" id="SM00184">
    <property type="entry name" value="RING"/>
    <property type="match status" value="1"/>
</dbReference>
<evidence type="ECO:0000313" key="18">
    <source>
        <dbReference type="Proteomes" id="UP000594263"/>
    </source>
</evidence>
<dbReference type="Gramene" id="Kaladp0091s0088.1.v1.1">
    <property type="protein sequence ID" value="Kaladp0091s0088.1.v1.1"/>
    <property type="gene ID" value="Kaladp0091s0088.v1.1"/>
</dbReference>
<dbReference type="InterPro" id="IPR001841">
    <property type="entry name" value="Znf_RING"/>
</dbReference>
<dbReference type="Pfam" id="PF13639">
    <property type="entry name" value="zf-RING_2"/>
    <property type="match status" value="1"/>
</dbReference>
<sequence length="244" mass="27253">MAKDEYMPKAQNNTRCKPRPTRMERHTTINTLVSNDDGGNALGLDPVIKEMFPTFRYSTVKSCAKDGLECAICLSEMEDEDMLRLLTVCCHVFHQGCIDKWLGTHTTCPICRASLSNPEKRHNMCPALQNNSLQVLGENERHSGDHSVADLSRESDGRFGDDQVTLTIQGGEWAERGSEVFPKAHSTGHSIISVREEKDDKYRLLLTAPVRAEIVKGHRCARSCTIFRDFSDKPSRAPGDSSTL</sequence>
<comment type="similarity">
    <text evidence="13">Belongs to the RING-type zinc finger family. ATL subfamily.</text>
</comment>
<evidence type="ECO:0000259" key="16">
    <source>
        <dbReference type="PROSITE" id="PS50089"/>
    </source>
</evidence>
<feature type="region of interest" description="Disordered" evidence="15">
    <location>
        <begin position="1"/>
        <end position="20"/>
    </location>
</feature>
<dbReference type="OMA" id="HEVITHQ"/>
<evidence type="ECO:0000256" key="12">
    <source>
        <dbReference type="ARBA" id="ARBA00023136"/>
    </source>
</evidence>
<evidence type="ECO:0000256" key="11">
    <source>
        <dbReference type="ARBA" id="ARBA00022989"/>
    </source>
</evidence>
<protein>
    <recommendedName>
        <fullName evidence="4">RING-type E3 ubiquitin transferase</fullName>
        <ecNumber evidence="4">2.3.2.27</ecNumber>
    </recommendedName>
</protein>
<organism evidence="17 18">
    <name type="scientific">Kalanchoe fedtschenkoi</name>
    <name type="common">Lavender scallops</name>
    <name type="synonym">South American air plant</name>
    <dbReference type="NCBI Taxonomy" id="63787"/>
    <lineage>
        <taxon>Eukaryota</taxon>
        <taxon>Viridiplantae</taxon>
        <taxon>Streptophyta</taxon>
        <taxon>Embryophyta</taxon>
        <taxon>Tracheophyta</taxon>
        <taxon>Spermatophyta</taxon>
        <taxon>Magnoliopsida</taxon>
        <taxon>eudicotyledons</taxon>
        <taxon>Gunneridae</taxon>
        <taxon>Pentapetalae</taxon>
        <taxon>Saxifragales</taxon>
        <taxon>Crassulaceae</taxon>
        <taxon>Kalanchoe</taxon>
    </lineage>
</organism>
<dbReference type="GO" id="GO:0061630">
    <property type="term" value="F:ubiquitin protein ligase activity"/>
    <property type="evidence" value="ECO:0007669"/>
    <property type="project" value="UniProtKB-EC"/>
</dbReference>
<dbReference type="PANTHER" id="PTHR14155:SF521">
    <property type="entry name" value="RING-H2 FINGER PROTEIN ATL30"/>
    <property type="match status" value="1"/>
</dbReference>
<dbReference type="EnsemblPlants" id="Kaladp0091s0088.1.v1.1">
    <property type="protein sequence ID" value="Kaladp0091s0088.1.v1.1"/>
    <property type="gene ID" value="Kaladp0091s0088.v1.1"/>
</dbReference>
<keyword evidence="10" id="KW-0862">Zinc</keyword>
<evidence type="ECO:0000256" key="7">
    <source>
        <dbReference type="ARBA" id="ARBA00022723"/>
    </source>
</evidence>
<dbReference type="PANTHER" id="PTHR14155">
    <property type="entry name" value="RING FINGER DOMAIN-CONTAINING"/>
    <property type="match status" value="1"/>
</dbReference>
<reference evidence="17" key="1">
    <citation type="submission" date="2021-01" db="UniProtKB">
        <authorList>
            <consortium name="EnsemblPlants"/>
        </authorList>
    </citation>
    <scope>IDENTIFICATION</scope>
</reference>
<evidence type="ECO:0000313" key="17">
    <source>
        <dbReference type="EnsemblPlants" id="Kaladp0091s0088.1.v1.1"/>
    </source>
</evidence>
<keyword evidence="5" id="KW-0808">Transferase</keyword>
<keyword evidence="18" id="KW-1185">Reference proteome</keyword>
<comment type="catalytic activity">
    <reaction evidence="1">
        <text>S-ubiquitinyl-[E2 ubiquitin-conjugating enzyme]-L-cysteine + [acceptor protein]-L-lysine = [E2 ubiquitin-conjugating enzyme]-L-cysteine + N(6)-ubiquitinyl-[acceptor protein]-L-lysine.</text>
        <dbReference type="EC" id="2.3.2.27"/>
    </reaction>
</comment>
<proteinExistence type="inferred from homology"/>
<evidence type="ECO:0000256" key="8">
    <source>
        <dbReference type="ARBA" id="ARBA00022771"/>
    </source>
</evidence>
<keyword evidence="6" id="KW-0812">Transmembrane</keyword>
<evidence type="ECO:0000256" key="4">
    <source>
        <dbReference type="ARBA" id="ARBA00012483"/>
    </source>
</evidence>
<accession>A0A7N0UZB4</accession>
<dbReference type="SUPFAM" id="SSF57850">
    <property type="entry name" value="RING/U-box"/>
    <property type="match status" value="1"/>
</dbReference>
<feature type="domain" description="RING-type" evidence="16">
    <location>
        <begin position="70"/>
        <end position="112"/>
    </location>
</feature>
<evidence type="ECO:0000256" key="3">
    <source>
        <dbReference type="ARBA" id="ARBA00004906"/>
    </source>
</evidence>
<dbReference type="CDD" id="cd16461">
    <property type="entry name" value="RING-H2_EL5-like"/>
    <property type="match status" value="1"/>
</dbReference>
<dbReference type="AlphaFoldDB" id="A0A7N0UZB4"/>
<evidence type="ECO:0000256" key="9">
    <source>
        <dbReference type="ARBA" id="ARBA00022786"/>
    </source>
</evidence>
<dbReference type="Gene3D" id="3.30.40.10">
    <property type="entry name" value="Zinc/RING finger domain, C3HC4 (zinc finger)"/>
    <property type="match status" value="1"/>
</dbReference>
<dbReference type="InterPro" id="IPR053238">
    <property type="entry name" value="RING-H2_zinc_finger"/>
</dbReference>
<evidence type="ECO:0000256" key="13">
    <source>
        <dbReference type="ARBA" id="ARBA00024209"/>
    </source>
</evidence>
<dbReference type="GO" id="GO:0016020">
    <property type="term" value="C:membrane"/>
    <property type="evidence" value="ECO:0007669"/>
    <property type="project" value="UniProtKB-SubCell"/>
</dbReference>
<evidence type="ECO:0000256" key="1">
    <source>
        <dbReference type="ARBA" id="ARBA00000900"/>
    </source>
</evidence>
<evidence type="ECO:0000256" key="6">
    <source>
        <dbReference type="ARBA" id="ARBA00022692"/>
    </source>
</evidence>
<evidence type="ECO:0000256" key="15">
    <source>
        <dbReference type="SAM" id="MobiDB-lite"/>
    </source>
</evidence>
<keyword evidence="8 14" id="KW-0863">Zinc-finger</keyword>
<dbReference type="Proteomes" id="UP000594263">
    <property type="component" value="Unplaced"/>
</dbReference>
<dbReference type="FunFam" id="3.30.40.10:FF:000187">
    <property type="entry name" value="E3 ubiquitin-protein ligase ATL6"/>
    <property type="match status" value="1"/>
</dbReference>
<evidence type="ECO:0000256" key="14">
    <source>
        <dbReference type="PROSITE-ProRule" id="PRU00175"/>
    </source>
</evidence>
<dbReference type="GO" id="GO:0008270">
    <property type="term" value="F:zinc ion binding"/>
    <property type="evidence" value="ECO:0007669"/>
    <property type="project" value="UniProtKB-KW"/>
</dbReference>
<evidence type="ECO:0000256" key="5">
    <source>
        <dbReference type="ARBA" id="ARBA00022679"/>
    </source>
</evidence>
<name>A0A7N0UZB4_KALFE</name>
<comment type="pathway">
    <text evidence="3">Protein modification; protein ubiquitination.</text>
</comment>
<evidence type="ECO:0000256" key="2">
    <source>
        <dbReference type="ARBA" id="ARBA00004167"/>
    </source>
</evidence>
<dbReference type="PROSITE" id="PS50089">
    <property type="entry name" value="ZF_RING_2"/>
    <property type="match status" value="1"/>
</dbReference>
<keyword evidence="7" id="KW-0479">Metal-binding</keyword>
<dbReference type="InterPro" id="IPR013083">
    <property type="entry name" value="Znf_RING/FYVE/PHD"/>
</dbReference>
<evidence type="ECO:0000256" key="10">
    <source>
        <dbReference type="ARBA" id="ARBA00022833"/>
    </source>
</evidence>
<keyword evidence="11" id="KW-1133">Transmembrane helix</keyword>
<keyword evidence="9" id="KW-0833">Ubl conjugation pathway</keyword>
<dbReference type="EC" id="2.3.2.27" evidence="4"/>
<keyword evidence="12" id="KW-0472">Membrane</keyword>
<comment type="subcellular location">
    <subcellularLocation>
        <location evidence="2">Membrane</location>
        <topology evidence="2">Single-pass membrane protein</topology>
    </subcellularLocation>
</comment>